<evidence type="ECO:0000259" key="6">
    <source>
        <dbReference type="PROSITE" id="PS51387"/>
    </source>
</evidence>
<keyword evidence="5" id="KW-0560">Oxidoreductase</keyword>
<dbReference type="OrthoDB" id="415825at2759"/>
<dbReference type="Gene3D" id="3.30.465.10">
    <property type="match status" value="1"/>
</dbReference>
<dbReference type="InterPro" id="IPR016169">
    <property type="entry name" value="FAD-bd_PCMH_sub2"/>
</dbReference>
<dbReference type="Pfam" id="PF01565">
    <property type="entry name" value="FAD_binding_4"/>
    <property type="match status" value="1"/>
</dbReference>
<dbReference type="PANTHER" id="PTHR42973:SF39">
    <property type="entry name" value="FAD-BINDING PCMH-TYPE DOMAIN-CONTAINING PROTEIN"/>
    <property type="match status" value="1"/>
</dbReference>
<comment type="cofactor">
    <cofactor evidence="1">
        <name>FAD</name>
        <dbReference type="ChEBI" id="CHEBI:57692"/>
    </cofactor>
</comment>
<dbReference type="GO" id="GO:0071949">
    <property type="term" value="F:FAD binding"/>
    <property type="evidence" value="ECO:0007669"/>
    <property type="project" value="InterPro"/>
</dbReference>
<dbReference type="PROSITE" id="PS51387">
    <property type="entry name" value="FAD_PCMH"/>
    <property type="match status" value="1"/>
</dbReference>
<dbReference type="EMBL" id="KN837132">
    <property type="protein sequence ID" value="KIJ42149.1"/>
    <property type="molecule type" value="Genomic_DNA"/>
</dbReference>
<dbReference type="InterPro" id="IPR006094">
    <property type="entry name" value="Oxid_FAD_bind_N"/>
</dbReference>
<evidence type="ECO:0000256" key="3">
    <source>
        <dbReference type="ARBA" id="ARBA00022630"/>
    </source>
</evidence>
<dbReference type="Pfam" id="PF08031">
    <property type="entry name" value="BBE"/>
    <property type="match status" value="1"/>
</dbReference>
<dbReference type="InterPro" id="IPR050416">
    <property type="entry name" value="FAD-linked_Oxidoreductase"/>
</dbReference>
<comment type="similarity">
    <text evidence="2">Belongs to the oxygen-dependent FAD-linked oxidoreductase family.</text>
</comment>
<dbReference type="InterPro" id="IPR016167">
    <property type="entry name" value="FAD-bd_PCMH_sub1"/>
</dbReference>
<proteinExistence type="inferred from homology"/>
<dbReference type="InterPro" id="IPR012951">
    <property type="entry name" value="BBE"/>
</dbReference>
<dbReference type="HOGENOM" id="CLU_018354_10_0_1"/>
<dbReference type="AlphaFoldDB" id="A0A0C9V5G1"/>
<dbReference type="InterPro" id="IPR016166">
    <property type="entry name" value="FAD-bd_PCMH"/>
</dbReference>
<feature type="domain" description="FAD-binding PCMH-type" evidence="6">
    <location>
        <begin position="31"/>
        <end position="204"/>
    </location>
</feature>
<dbReference type="SUPFAM" id="SSF56176">
    <property type="entry name" value="FAD-binding/transporter-associated domain-like"/>
    <property type="match status" value="1"/>
</dbReference>
<dbReference type="Proteomes" id="UP000054279">
    <property type="component" value="Unassembled WGS sequence"/>
</dbReference>
<organism evidence="7 8">
    <name type="scientific">Sphaerobolus stellatus (strain SS14)</name>
    <dbReference type="NCBI Taxonomy" id="990650"/>
    <lineage>
        <taxon>Eukaryota</taxon>
        <taxon>Fungi</taxon>
        <taxon>Dikarya</taxon>
        <taxon>Basidiomycota</taxon>
        <taxon>Agaricomycotina</taxon>
        <taxon>Agaricomycetes</taxon>
        <taxon>Phallomycetidae</taxon>
        <taxon>Geastrales</taxon>
        <taxon>Sphaerobolaceae</taxon>
        <taxon>Sphaerobolus</taxon>
    </lineage>
</organism>
<name>A0A0C9V5G1_SPHS4</name>
<evidence type="ECO:0000256" key="5">
    <source>
        <dbReference type="ARBA" id="ARBA00023002"/>
    </source>
</evidence>
<protein>
    <recommendedName>
        <fullName evidence="6">FAD-binding PCMH-type domain-containing protein</fullName>
    </recommendedName>
</protein>
<gene>
    <name evidence="7" type="ORF">M422DRAFT_48356</name>
</gene>
<dbReference type="Gene3D" id="3.30.43.10">
    <property type="entry name" value="Uridine Diphospho-n-acetylenolpyruvylglucosamine Reductase, domain 2"/>
    <property type="match status" value="1"/>
</dbReference>
<dbReference type="Gene3D" id="3.40.462.20">
    <property type="match status" value="1"/>
</dbReference>
<keyword evidence="4" id="KW-0274">FAD</keyword>
<sequence>MSTISGLSIQGAVVTPSSTDYEGAIARLSATSVLPAAFVTYPATPADISNILQFARSQNPPLQIAVKGGGCHSSTASSSDGGIVIDLSRLNYVKVAADKQSVKIGGGALWGDVYSELEKHDLVVAGGNVWNVGVGGFVLGGGYSNLSGFYGLGVDNLIEATVVLASGDVVICNKDNEPDLFWAIRGAGNQFGAVTELILKAYPAHGPATVGALAYPGTQLSEVLAVVQNFLSTQKPGHRLILTFSRAPPDYYPSILILPYIEGTEEETKFALAPFTETIKPVFQQIVSVPTFNAVSHSADAFLAHVPPRAALGGALFSNLWEDTITKVFLDWMAFTENEDSRQSVVMWELFARDKIAEVREEDTAYPARKPHYYAIVDGRHTSPNDDGPTCEWVSRIMSIINQANLEKEGFQFPTPANFGLGTEKSEDVYGINLPRLRELKAKYDPKAVFGKFWTL</sequence>
<evidence type="ECO:0000313" key="8">
    <source>
        <dbReference type="Proteomes" id="UP000054279"/>
    </source>
</evidence>
<keyword evidence="3" id="KW-0285">Flavoprotein</keyword>
<accession>A0A0C9V5G1</accession>
<evidence type="ECO:0000256" key="4">
    <source>
        <dbReference type="ARBA" id="ARBA00022827"/>
    </source>
</evidence>
<evidence type="ECO:0000313" key="7">
    <source>
        <dbReference type="EMBL" id="KIJ42149.1"/>
    </source>
</evidence>
<dbReference type="InterPro" id="IPR036318">
    <property type="entry name" value="FAD-bd_PCMH-like_sf"/>
</dbReference>
<dbReference type="PANTHER" id="PTHR42973">
    <property type="entry name" value="BINDING OXIDOREDUCTASE, PUTATIVE (AFU_ORTHOLOGUE AFUA_1G17690)-RELATED"/>
    <property type="match status" value="1"/>
</dbReference>
<evidence type="ECO:0000256" key="2">
    <source>
        <dbReference type="ARBA" id="ARBA00005466"/>
    </source>
</evidence>
<dbReference type="GO" id="GO:0016491">
    <property type="term" value="F:oxidoreductase activity"/>
    <property type="evidence" value="ECO:0007669"/>
    <property type="project" value="UniProtKB-KW"/>
</dbReference>
<reference evidence="7 8" key="1">
    <citation type="submission" date="2014-06" db="EMBL/GenBank/DDBJ databases">
        <title>Evolutionary Origins and Diversification of the Mycorrhizal Mutualists.</title>
        <authorList>
            <consortium name="DOE Joint Genome Institute"/>
            <consortium name="Mycorrhizal Genomics Consortium"/>
            <person name="Kohler A."/>
            <person name="Kuo A."/>
            <person name="Nagy L.G."/>
            <person name="Floudas D."/>
            <person name="Copeland A."/>
            <person name="Barry K.W."/>
            <person name="Cichocki N."/>
            <person name="Veneault-Fourrey C."/>
            <person name="LaButti K."/>
            <person name="Lindquist E.A."/>
            <person name="Lipzen A."/>
            <person name="Lundell T."/>
            <person name="Morin E."/>
            <person name="Murat C."/>
            <person name="Riley R."/>
            <person name="Ohm R."/>
            <person name="Sun H."/>
            <person name="Tunlid A."/>
            <person name="Henrissat B."/>
            <person name="Grigoriev I.V."/>
            <person name="Hibbett D.S."/>
            <person name="Martin F."/>
        </authorList>
    </citation>
    <scope>NUCLEOTIDE SEQUENCE [LARGE SCALE GENOMIC DNA]</scope>
    <source>
        <strain evidence="7 8">SS14</strain>
    </source>
</reference>
<evidence type="ECO:0000256" key="1">
    <source>
        <dbReference type="ARBA" id="ARBA00001974"/>
    </source>
</evidence>
<keyword evidence="8" id="KW-1185">Reference proteome</keyword>